<dbReference type="PANTHER" id="PTHR32337">
    <property type="entry name" value="NUCLEOLAR PROTEIN 7"/>
    <property type="match status" value="1"/>
</dbReference>
<proteinExistence type="predicted"/>
<name>A0A3B3S4X8_9TELE</name>
<dbReference type="Proteomes" id="UP000261540">
    <property type="component" value="Unplaced"/>
</dbReference>
<evidence type="ECO:0000313" key="4">
    <source>
        <dbReference type="Proteomes" id="UP000261540"/>
    </source>
</evidence>
<evidence type="ECO:0000313" key="3">
    <source>
        <dbReference type="Ensembl" id="ENSPKIP00000025215.1"/>
    </source>
</evidence>
<feature type="domain" description="U3 small nucleolar RNA-associated protein NOL7 C-terminal" evidence="2">
    <location>
        <begin position="125"/>
        <end position="187"/>
    </location>
</feature>
<dbReference type="GO" id="GO:0003723">
    <property type="term" value="F:RNA binding"/>
    <property type="evidence" value="ECO:0007669"/>
    <property type="project" value="TreeGrafter"/>
</dbReference>
<feature type="region of interest" description="Disordered" evidence="1">
    <location>
        <begin position="1"/>
        <end position="49"/>
    </location>
</feature>
<feature type="compositionally biased region" description="Polar residues" evidence="1">
    <location>
        <begin position="1"/>
        <end position="15"/>
    </location>
</feature>
<feature type="compositionally biased region" description="Basic and acidic residues" evidence="1">
    <location>
        <begin position="21"/>
        <end position="30"/>
    </location>
</feature>
<dbReference type="AlphaFoldDB" id="A0A3B3S4X8"/>
<accession>A0A3B3S4X8</accession>
<reference evidence="3" key="2">
    <citation type="submission" date="2025-09" db="UniProtKB">
        <authorList>
            <consortium name="Ensembl"/>
        </authorList>
    </citation>
    <scope>IDENTIFICATION</scope>
</reference>
<reference evidence="3" key="1">
    <citation type="submission" date="2025-08" db="UniProtKB">
        <authorList>
            <consortium name="Ensembl"/>
        </authorList>
    </citation>
    <scope>IDENTIFICATION</scope>
</reference>
<evidence type="ECO:0000259" key="2">
    <source>
        <dbReference type="Pfam" id="PF08157"/>
    </source>
</evidence>
<sequence>EMEAFSINQPCNSRSEPYVTEADKSKKMTEHLQLGVDSSDDEAPDEVTFEDSKAVALRSMKEAIDSARRDKELLKEKRRRKQQLFEEQKKRRRLPDEILEEIDSASSNDVGKEEKEKNQETEGGYAVMRVQDQPVTSKQQQRAAEFLQSRLYSPQSNRAPVNHFLSLENKRAQNKGAAVVFVSKQWGEFASGWSWGRGSQTGDCVLTVPTCLGQSSRQLCVNCAYLPGAVKQAIVC</sequence>
<organism evidence="3 4">
    <name type="scientific">Paramormyrops kingsleyae</name>
    <dbReference type="NCBI Taxonomy" id="1676925"/>
    <lineage>
        <taxon>Eukaryota</taxon>
        <taxon>Metazoa</taxon>
        <taxon>Chordata</taxon>
        <taxon>Craniata</taxon>
        <taxon>Vertebrata</taxon>
        <taxon>Euteleostomi</taxon>
        <taxon>Actinopterygii</taxon>
        <taxon>Neopterygii</taxon>
        <taxon>Teleostei</taxon>
        <taxon>Osteoglossocephala</taxon>
        <taxon>Osteoglossomorpha</taxon>
        <taxon>Osteoglossiformes</taxon>
        <taxon>Mormyridae</taxon>
        <taxon>Paramormyrops</taxon>
    </lineage>
</organism>
<evidence type="ECO:0000256" key="1">
    <source>
        <dbReference type="SAM" id="MobiDB-lite"/>
    </source>
</evidence>
<protein>
    <submittedName>
        <fullName evidence="3">Nucleolar protein 7</fullName>
    </submittedName>
</protein>
<dbReference type="PANTHER" id="PTHR32337:SF2">
    <property type="entry name" value="NUCLEOLAR PROTEIN 7"/>
    <property type="match status" value="1"/>
</dbReference>
<dbReference type="Pfam" id="PF08157">
    <property type="entry name" value="NUC129"/>
    <property type="match status" value="1"/>
</dbReference>
<dbReference type="GO" id="GO:0005730">
    <property type="term" value="C:nucleolus"/>
    <property type="evidence" value="ECO:0007669"/>
    <property type="project" value="TreeGrafter"/>
</dbReference>
<dbReference type="Ensembl" id="ENSPKIT00000005942.1">
    <property type="protein sequence ID" value="ENSPKIP00000025215.1"/>
    <property type="gene ID" value="ENSPKIG00000008152.1"/>
</dbReference>
<feature type="compositionally biased region" description="Basic and acidic residues" evidence="1">
    <location>
        <begin position="110"/>
        <end position="120"/>
    </location>
</feature>
<keyword evidence="4" id="KW-1185">Reference proteome</keyword>
<dbReference type="GeneTree" id="ENSGT00390000004118"/>
<feature type="compositionally biased region" description="Acidic residues" evidence="1">
    <location>
        <begin position="38"/>
        <end position="49"/>
    </location>
</feature>
<dbReference type="InterPro" id="IPR012579">
    <property type="entry name" value="NOL7_C"/>
</dbReference>
<feature type="region of interest" description="Disordered" evidence="1">
    <location>
        <begin position="67"/>
        <end position="125"/>
    </location>
</feature>